<dbReference type="EMBL" id="LAZR01008245">
    <property type="protein sequence ID" value="KKM80024.1"/>
    <property type="molecule type" value="Genomic_DNA"/>
</dbReference>
<gene>
    <name evidence="1" type="ORF">LCGC14_1344060</name>
</gene>
<sequence length="200" mass="23659">MPTGYTDCIKDGISFNDFVMQCARAMGACIMMRDDPPNKEIPEKFEPSDYHQKKVREAEYDLARYQKIDTIQADLLARHEYDTQVEEYKTCIEEAHQLQEQYTRMLEWVREWQSPTQDHDGLKEFMDQQIRGSIDFDCDTSYYKKPKLLSGREWLSLKTSGALHDIDYHAKEDLEERKRAAVRTLWIQQLRKSLLLPEPA</sequence>
<dbReference type="AlphaFoldDB" id="A0A0F9KCU4"/>
<name>A0A0F9KCU4_9ZZZZ</name>
<evidence type="ECO:0000313" key="1">
    <source>
        <dbReference type="EMBL" id="KKM80024.1"/>
    </source>
</evidence>
<reference evidence="1" key="1">
    <citation type="journal article" date="2015" name="Nature">
        <title>Complex archaea that bridge the gap between prokaryotes and eukaryotes.</title>
        <authorList>
            <person name="Spang A."/>
            <person name="Saw J.H."/>
            <person name="Jorgensen S.L."/>
            <person name="Zaremba-Niedzwiedzka K."/>
            <person name="Martijn J."/>
            <person name="Lind A.E."/>
            <person name="van Eijk R."/>
            <person name="Schleper C."/>
            <person name="Guy L."/>
            <person name="Ettema T.J."/>
        </authorList>
    </citation>
    <scope>NUCLEOTIDE SEQUENCE</scope>
</reference>
<protein>
    <submittedName>
        <fullName evidence="1">Uncharacterized protein</fullName>
    </submittedName>
</protein>
<accession>A0A0F9KCU4</accession>
<organism evidence="1">
    <name type="scientific">marine sediment metagenome</name>
    <dbReference type="NCBI Taxonomy" id="412755"/>
    <lineage>
        <taxon>unclassified sequences</taxon>
        <taxon>metagenomes</taxon>
        <taxon>ecological metagenomes</taxon>
    </lineage>
</organism>
<proteinExistence type="predicted"/>
<comment type="caution">
    <text evidence="1">The sequence shown here is derived from an EMBL/GenBank/DDBJ whole genome shotgun (WGS) entry which is preliminary data.</text>
</comment>